<evidence type="ECO:0000256" key="5">
    <source>
        <dbReference type="ARBA" id="ARBA00022898"/>
    </source>
</evidence>
<dbReference type="GO" id="GO:0030170">
    <property type="term" value="F:pyridoxal phosphate binding"/>
    <property type="evidence" value="ECO:0007669"/>
    <property type="project" value="InterPro"/>
</dbReference>
<dbReference type="CDD" id="cd00609">
    <property type="entry name" value="AAT_like"/>
    <property type="match status" value="1"/>
</dbReference>
<protein>
    <submittedName>
        <fullName evidence="7">Kynurenine--oxoglutarate transaminase 1</fullName>
    </submittedName>
</protein>
<dbReference type="PANTHER" id="PTHR43807">
    <property type="entry name" value="FI04487P"/>
    <property type="match status" value="1"/>
</dbReference>
<comment type="similarity">
    <text evidence="2">Belongs to the class-I pyridoxal-phosphate-dependent aminotransferase family.</text>
</comment>
<dbReference type="InterPro" id="IPR004839">
    <property type="entry name" value="Aminotransferase_I/II_large"/>
</dbReference>
<name>A0A6A1UW09_9ROSI</name>
<proteinExistence type="inferred from homology"/>
<dbReference type="AlphaFoldDB" id="A0A6A1UW09"/>
<dbReference type="OrthoDB" id="2414662at2759"/>
<dbReference type="InterPro" id="IPR015424">
    <property type="entry name" value="PyrdxlP-dep_Trfase"/>
</dbReference>
<comment type="cofactor">
    <cofactor evidence="1">
        <name>pyridoxal 5'-phosphate</name>
        <dbReference type="ChEBI" id="CHEBI:597326"/>
    </cofactor>
</comment>
<dbReference type="Gene3D" id="3.90.1150.10">
    <property type="entry name" value="Aspartate Aminotransferase, domain 1"/>
    <property type="match status" value="2"/>
</dbReference>
<dbReference type="Proteomes" id="UP000516437">
    <property type="component" value="Chromosome 8"/>
</dbReference>
<dbReference type="InterPro" id="IPR015421">
    <property type="entry name" value="PyrdxlP-dep_Trfase_major"/>
</dbReference>
<evidence type="ECO:0000256" key="2">
    <source>
        <dbReference type="ARBA" id="ARBA00007441"/>
    </source>
</evidence>
<dbReference type="SMR" id="A0A6A1UW09"/>
<reference evidence="7 8" key="1">
    <citation type="journal article" date="2019" name="Plant Biotechnol. J.">
        <title>The red bayberry genome and genetic basis of sex determination.</title>
        <authorList>
            <person name="Jia H.M."/>
            <person name="Jia H.J."/>
            <person name="Cai Q.L."/>
            <person name="Wang Y."/>
            <person name="Zhao H.B."/>
            <person name="Yang W.F."/>
            <person name="Wang G.Y."/>
            <person name="Li Y.H."/>
            <person name="Zhan D.L."/>
            <person name="Shen Y.T."/>
            <person name="Niu Q.F."/>
            <person name="Chang L."/>
            <person name="Qiu J."/>
            <person name="Zhao L."/>
            <person name="Xie H.B."/>
            <person name="Fu W.Y."/>
            <person name="Jin J."/>
            <person name="Li X.W."/>
            <person name="Jiao Y."/>
            <person name="Zhou C.C."/>
            <person name="Tu T."/>
            <person name="Chai C.Y."/>
            <person name="Gao J.L."/>
            <person name="Fan L.J."/>
            <person name="van de Weg E."/>
            <person name="Wang J.Y."/>
            <person name="Gao Z.S."/>
        </authorList>
    </citation>
    <scope>NUCLEOTIDE SEQUENCE [LARGE SCALE GENOMIC DNA]</scope>
    <source>
        <tissue evidence="7">Leaves</tissue>
    </source>
</reference>
<evidence type="ECO:0000256" key="3">
    <source>
        <dbReference type="ARBA" id="ARBA00022576"/>
    </source>
</evidence>
<keyword evidence="5" id="KW-0663">Pyridoxal phosphate</keyword>
<dbReference type="PROSITE" id="PS00105">
    <property type="entry name" value="AA_TRANSFER_CLASS_1"/>
    <property type="match status" value="1"/>
</dbReference>
<dbReference type="InterPro" id="IPR051326">
    <property type="entry name" value="Kynurenine-oxoglutarate_AT"/>
</dbReference>
<evidence type="ECO:0000256" key="1">
    <source>
        <dbReference type="ARBA" id="ARBA00001933"/>
    </source>
</evidence>
<dbReference type="InterPro" id="IPR015422">
    <property type="entry name" value="PyrdxlP-dep_Trfase_small"/>
</dbReference>
<dbReference type="GO" id="GO:0016212">
    <property type="term" value="F:kynurenine-oxoglutarate transaminase activity"/>
    <property type="evidence" value="ECO:0007669"/>
    <property type="project" value="TreeGrafter"/>
</dbReference>
<keyword evidence="3" id="KW-0032">Aminotransferase</keyword>
<evidence type="ECO:0000313" key="7">
    <source>
        <dbReference type="EMBL" id="KAB1203260.1"/>
    </source>
</evidence>
<dbReference type="Pfam" id="PF00155">
    <property type="entry name" value="Aminotran_1_2"/>
    <property type="match status" value="1"/>
</dbReference>
<dbReference type="InterPro" id="IPR004838">
    <property type="entry name" value="NHTrfase_class1_PyrdxlP-BS"/>
</dbReference>
<organism evidence="7 8">
    <name type="scientific">Morella rubra</name>
    <name type="common">Chinese bayberry</name>
    <dbReference type="NCBI Taxonomy" id="262757"/>
    <lineage>
        <taxon>Eukaryota</taxon>
        <taxon>Viridiplantae</taxon>
        <taxon>Streptophyta</taxon>
        <taxon>Embryophyta</taxon>
        <taxon>Tracheophyta</taxon>
        <taxon>Spermatophyta</taxon>
        <taxon>Magnoliopsida</taxon>
        <taxon>eudicotyledons</taxon>
        <taxon>Gunneridae</taxon>
        <taxon>Pentapetalae</taxon>
        <taxon>rosids</taxon>
        <taxon>fabids</taxon>
        <taxon>Fagales</taxon>
        <taxon>Myricaceae</taxon>
        <taxon>Morella</taxon>
    </lineage>
</organism>
<dbReference type="GO" id="GO:0005737">
    <property type="term" value="C:cytoplasm"/>
    <property type="evidence" value="ECO:0007669"/>
    <property type="project" value="TreeGrafter"/>
</dbReference>
<accession>A0A6A1UW09</accession>
<dbReference type="PANTHER" id="PTHR43807:SF12">
    <property type="entry name" value="AMINOTRANSFERASE, CLASSES I AND II FAMILY PROTEIN, EXPRESSED"/>
    <property type="match status" value="1"/>
</dbReference>
<evidence type="ECO:0000256" key="4">
    <source>
        <dbReference type="ARBA" id="ARBA00022679"/>
    </source>
</evidence>
<comment type="caution">
    <text evidence="7">The sequence shown here is derived from an EMBL/GenBank/DDBJ whole genome shotgun (WGS) entry which is preliminary data.</text>
</comment>
<dbReference type="FunFam" id="3.90.1150.10:FF:000096">
    <property type="entry name" value="ATP-binding cassette sub-family A member 3-like Protein"/>
    <property type="match status" value="1"/>
</dbReference>
<feature type="domain" description="Aminotransferase class I/classII large" evidence="6">
    <location>
        <begin position="104"/>
        <end position="318"/>
    </location>
</feature>
<gene>
    <name evidence="7" type="ORF">CJ030_MR8G026854</name>
</gene>
<sequence length="378" mass="41655">MAEKLSSVAKAFTPSPIQELSHLAQRFNAINLAEGFPDFPAPSNIKNAAVSAINSDFNQYRHVQGICDHLAIMAKKMHGLDVNPLTDIAICCGQSEAKCLQVFVALDPPHWTLDPKKLLHSITERTKAIVLNSPQNPTGKVFSKDELETIAEVCRTKDCLAITDEVYEHITFDNQKHISLASFTGMQERTIITSSLSKTFSVTGWRVGWAIAPAFIASAIRNIHVKITDSAPAPFQEAALTALQSPPEYYESLRRDYESKRDYIVELLAGMGFKIQFKPQGSFFLFAEIPESCPLSDVEYVEELIKQGGVVAVPGCGFFHTNLSLTKFPSEDCSYQKRYLRFAFCKSNATLAAAAQKLGELSEATGCLKFGSLDTKDA</sequence>
<dbReference type="SUPFAM" id="SSF53383">
    <property type="entry name" value="PLP-dependent transferases"/>
    <property type="match status" value="1"/>
</dbReference>
<evidence type="ECO:0000259" key="6">
    <source>
        <dbReference type="Pfam" id="PF00155"/>
    </source>
</evidence>
<evidence type="ECO:0000313" key="8">
    <source>
        <dbReference type="Proteomes" id="UP000516437"/>
    </source>
</evidence>
<keyword evidence="4" id="KW-0808">Transferase</keyword>
<keyword evidence="8" id="KW-1185">Reference proteome</keyword>
<dbReference type="EMBL" id="RXIC02000026">
    <property type="protein sequence ID" value="KAB1203260.1"/>
    <property type="molecule type" value="Genomic_DNA"/>
</dbReference>
<dbReference type="Gene3D" id="3.40.640.10">
    <property type="entry name" value="Type I PLP-dependent aspartate aminotransferase-like (Major domain)"/>
    <property type="match status" value="2"/>
</dbReference>